<accession>A0A9N9TH76</accession>
<evidence type="ECO:0000256" key="14">
    <source>
        <dbReference type="ARBA" id="ARBA00059746"/>
    </source>
</evidence>
<feature type="binding site" evidence="16">
    <location>
        <position position="477"/>
    </location>
    <ligand>
        <name>ATP</name>
        <dbReference type="ChEBI" id="CHEBI:30616"/>
    </ligand>
</feature>
<evidence type="ECO:0000256" key="9">
    <source>
        <dbReference type="ARBA" id="ARBA00022741"/>
    </source>
</evidence>
<feature type="binding site" evidence="16">
    <location>
        <position position="323"/>
    </location>
    <ligand>
        <name>ATP</name>
        <dbReference type="ChEBI" id="CHEBI:30616"/>
    </ligand>
</feature>
<keyword evidence="8 15" id="KW-0479">Metal-binding</keyword>
<dbReference type="FunFam" id="3.30.470.20:FF:000141">
    <property type="entry name" value="Glutathione synthetase"/>
    <property type="match status" value="1"/>
</dbReference>
<comment type="function">
    <text evidence="14">Catalyzes the production of glutathione from gamma-glutamylcysteine and glycine in an ATP-dependent manner. Glutathione (gamma-glutamylcysteinylglycine, GSH) is the most abundant intracellular thiol in living aerobic cells and is required for numerous processes including the protection of cells against oxidative damage, amino acid transport, the detoxification of foreign compounds, the maintenance of protein sulfhydryl groups in a reduced state and acts as a cofactor for a number of enzymes. Participates in ophthalmate biosynthesis in hepatocytes.</text>
</comment>
<dbReference type="InterPro" id="IPR016185">
    <property type="entry name" value="PreATP-grasp_dom_sf"/>
</dbReference>
<protein>
    <recommendedName>
        <fullName evidence="5 15">Glutathione synthetase</fullName>
        <shortName evidence="15">GSH-S</shortName>
        <ecNumber evidence="4 15">6.3.2.3</ecNumber>
    </recommendedName>
</protein>
<dbReference type="InterPro" id="IPR014709">
    <property type="entry name" value="Glutathione_synthase_C_euk"/>
</dbReference>
<dbReference type="InterPro" id="IPR005615">
    <property type="entry name" value="Glutathione_synthase"/>
</dbReference>
<feature type="binding site" evidence="16">
    <location>
        <position position="444"/>
    </location>
    <ligand>
        <name>ATP</name>
        <dbReference type="ChEBI" id="CHEBI:30616"/>
    </ligand>
</feature>
<dbReference type="PIRSF" id="PIRSF001558">
    <property type="entry name" value="GSHase"/>
    <property type="match status" value="1"/>
</dbReference>
<dbReference type="Gene3D" id="3.40.50.1760">
    <property type="entry name" value="Glutathione synthase, substrate-binding domain superfamily, eukaryotic"/>
    <property type="match status" value="1"/>
</dbReference>
<dbReference type="InterPro" id="IPR004887">
    <property type="entry name" value="GSH_synth_subst-bd"/>
</dbReference>
<dbReference type="EMBL" id="OU900108">
    <property type="protein sequence ID" value="CAG9858071.1"/>
    <property type="molecule type" value="Genomic_DNA"/>
</dbReference>
<sequence>MDAIYLPTVVPLPIPEEELVDLVKKGKDWAIMHGASMRSKTKFSEDNINFAPFVLLPSTMTQRNYRRALELQTIFQELVHKVAYDHEFLEHCLSNTVKVDDFTGRLWSIYEMVHKEGVAQPIALGLLRCDYMLETCDKERKNKRRNSNTYPTCEWKLVEVNTIAAGFGWLGPASRLIQKYIMEEMNLHDKIPRLPENNALAGLCQGMLDAWKLYGNPKGCILIVIEDVSYNICDQRFHQFQLREMNPNVKVLRKTLTQIGNEAVLNPKKELTINGDVVSVVYFRSGYEPVQYHGQNEWDARLLIERSKAIKCPNINYHLAGCKKVQQELAKEGVIENYITDEEQAKLIRDAYVGIYGLDLDEEGDRAVELALKQPEKYVLKPQREGGGNNIYGTEIKSALLEMKDSQERTAWILMERIFPPISKGYMVRPDQPVPPAIMEMVSEFGIFGVIIGDSERIMNNEQVGHMLRTKVATANEGGVAAGLGALDSPYLID</sequence>
<feature type="binding site" evidence="16">
    <location>
        <position position="235"/>
    </location>
    <ligand>
        <name>substrate</name>
    </ligand>
</feature>
<dbReference type="GO" id="GO:0000287">
    <property type="term" value="F:magnesium ion binding"/>
    <property type="evidence" value="ECO:0007669"/>
    <property type="project" value="UniProtKB-UniRule"/>
</dbReference>
<dbReference type="PANTHER" id="PTHR11130">
    <property type="entry name" value="GLUTATHIONE SYNTHETASE"/>
    <property type="match status" value="1"/>
</dbReference>
<evidence type="ECO:0000256" key="15">
    <source>
        <dbReference type="PIRNR" id="PIRNR001558"/>
    </source>
</evidence>
<dbReference type="SUPFAM" id="SSF56059">
    <property type="entry name" value="Glutathione synthetase ATP-binding domain-like"/>
    <property type="match status" value="1"/>
</dbReference>
<feature type="binding site" evidence="16">
    <location>
        <position position="392"/>
    </location>
    <ligand>
        <name>ATP</name>
        <dbReference type="ChEBI" id="CHEBI:30616"/>
    </ligand>
</feature>
<dbReference type="GO" id="GO:0043295">
    <property type="term" value="F:glutathione binding"/>
    <property type="evidence" value="ECO:0007669"/>
    <property type="project" value="UniProtKB-UniRule"/>
</dbReference>
<comment type="catalytic activity">
    <reaction evidence="12">
        <text>gamma-L-glutamyl-L-cysteine + glycine + ATP = glutathione + ADP + phosphate + H(+)</text>
        <dbReference type="Rhea" id="RHEA:13557"/>
        <dbReference type="ChEBI" id="CHEBI:15378"/>
        <dbReference type="ChEBI" id="CHEBI:30616"/>
        <dbReference type="ChEBI" id="CHEBI:43474"/>
        <dbReference type="ChEBI" id="CHEBI:57305"/>
        <dbReference type="ChEBI" id="CHEBI:57925"/>
        <dbReference type="ChEBI" id="CHEBI:58173"/>
        <dbReference type="ChEBI" id="CHEBI:456216"/>
        <dbReference type="EC" id="6.3.2.3"/>
    </reaction>
    <physiologicalReaction direction="left-to-right" evidence="12">
        <dbReference type="Rhea" id="RHEA:13558"/>
    </physiologicalReaction>
</comment>
<dbReference type="SUPFAM" id="SSF52440">
    <property type="entry name" value="PreATP-grasp domain"/>
    <property type="match status" value="1"/>
</dbReference>
<dbReference type="Gene3D" id="3.30.470.20">
    <property type="entry name" value="ATP-grasp fold, B domain"/>
    <property type="match status" value="1"/>
</dbReference>
<evidence type="ECO:0000256" key="11">
    <source>
        <dbReference type="ARBA" id="ARBA00022842"/>
    </source>
</evidence>
<keyword evidence="11 15" id="KW-0460">Magnesium</keyword>
<evidence type="ECO:0000256" key="16">
    <source>
        <dbReference type="PIRSR" id="PIRSR001558-1"/>
    </source>
</evidence>
<dbReference type="InterPro" id="IPR037013">
    <property type="entry name" value="GSH-S_sub-bd_sf"/>
</dbReference>
<dbReference type="EC" id="6.3.2.3" evidence="4 15"/>
<dbReference type="Gene3D" id="3.30.1490.80">
    <property type="match status" value="1"/>
</dbReference>
<dbReference type="InterPro" id="IPR014049">
    <property type="entry name" value="Glutathione_synthase_N_euk"/>
</dbReference>
<comment type="similarity">
    <text evidence="2 15">Belongs to the eukaryotic GSH synthase family.</text>
</comment>
<comment type="subunit">
    <text evidence="3">Homodimer.</text>
</comment>
<keyword evidence="7 15" id="KW-0317">Glutathione biosynthesis</keyword>
<dbReference type="InterPro" id="IPR014042">
    <property type="entry name" value="Glutathione_synthase_a-hlx"/>
</dbReference>
<keyword evidence="10 15" id="KW-0067">ATP-binding</keyword>
<evidence type="ECO:0000259" key="18">
    <source>
        <dbReference type="Pfam" id="PF03199"/>
    </source>
</evidence>
<dbReference type="Pfam" id="PF03199">
    <property type="entry name" value="GSH_synthase"/>
    <property type="match status" value="1"/>
</dbReference>
<evidence type="ECO:0000256" key="5">
    <source>
        <dbReference type="ARBA" id="ARBA00020821"/>
    </source>
</evidence>
<gene>
    <name evidence="19" type="ORF">PHYEVI_LOCUS4464</name>
</gene>
<keyword evidence="9 15" id="KW-0547">Nucleotide-binding</keyword>
<evidence type="ECO:0000256" key="17">
    <source>
        <dbReference type="PIRSR" id="PIRSR001558-2"/>
    </source>
</evidence>
<dbReference type="GO" id="GO:0005524">
    <property type="term" value="F:ATP binding"/>
    <property type="evidence" value="ECO:0007669"/>
    <property type="project" value="UniProtKB-UniRule"/>
</dbReference>
<feature type="binding site" evidence="16">
    <location>
        <position position="471"/>
    </location>
    <ligand>
        <name>ATP</name>
        <dbReference type="ChEBI" id="CHEBI:30616"/>
    </ligand>
</feature>
<dbReference type="Pfam" id="PF03917">
    <property type="entry name" value="GSH_synth_ATP"/>
    <property type="match status" value="1"/>
</dbReference>
<evidence type="ECO:0000313" key="19">
    <source>
        <dbReference type="EMBL" id="CAG9858071.1"/>
    </source>
</evidence>
<evidence type="ECO:0000256" key="13">
    <source>
        <dbReference type="ARBA" id="ARBA00052123"/>
    </source>
</evidence>
<name>A0A9N9TH76_PHYSR</name>
<dbReference type="Gene3D" id="3.30.1490.50">
    <property type="match status" value="1"/>
</dbReference>
<dbReference type="GO" id="GO:0005829">
    <property type="term" value="C:cytosol"/>
    <property type="evidence" value="ECO:0007669"/>
    <property type="project" value="TreeGrafter"/>
</dbReference>
<proteinExistence type="inferred from homology"/>
<keyword evidence="6 15" id="KW-0436">Ligase</keyword>
<evidence type="ECO:0000256" key="6">
    <source>
        <dbReference type="ARBA" id="ARBA00022598"/>
    </source>
</evidence>
<keyword evidence="20" id="KW-1185">Reference proteome</keyword>
<evidence type="ECO:0000256" key="1">
    <source>
        <dbReference type="ARBA" id="ARBA00004965"/>
    </source>
</evidence>
<evidence type="ECO:0000256" key="12">
    <source>
        <dbReference type="ARBA" id="ARBA00048871"/>
    </source>
</evidence>
<dbReference type="GO" id="GO:0004363">
    <property type="term" value="F:glutathione synthase activity"/>
    <property type="evidence" value="ECO:0007669"/>
    <property type="project" value="UniProtKB-UniRule"/>
</dbReference>
<comment type="pathway">
    <text evidence="1 15">Sulfur metabolism; glutathione biosynthesis; glutathione from L-cysteine and L-glutamate: step 2/2.</text>
</comment>
<evidence type="ECO:0000313" key="20">
    <source>
        <dbReference type="Proteomes" id="UP001153712"/>
    </source>
</evidence>
<dbReference type="PANTHER" id="PTHR11130:SF0">
    <property type="entry name" value="GLUTATHIONE SYNTHETASE"/>
    <property type="match status" value="1"/>
</dbReference>
<evidence type="ECO:0000256" key="10">
    <source>
        <dbReference type="ARBA" id="ARBA00022840"/>
    </source>
</evidence>
<feature type="binding site" evidence="16">
    <location>
        <begin position="415"/>
        <end position="418"/>
    </location>
    <ligand>
        <name>ATP</name>
        <dbReference type="ChEBI" id="CHEBI:30616"/>
    </ligand>
</feature>
<evidence type="ECO:0000256" key="2">
    <source>
        <dbReference type="ARBA" id="ARBA00010385"/>
    </source>
</evidence>
<dbReference type="Gene3D" id="1.10.1080.10">
    <property type="entry name" value="Glutathione Synthetase, Chain A, domain 3"/>
    <property type="match status" value="1"/>
</dbReference>
<reference evidence="19" key="1">
    <citation type="submission" date="2022-01" db="EMBL/GenBank/DDBJ databases">
        <authorList>
            <person name="King R."/>
        </authorList>
    </citation>
    <scope>NUCLEOTIDE SEQUENCE</scope>
</reference>
<organism evidence="19 20">
    <name type="scientific">Phyllotreta striolata</name>
    <name type="common">Striped flea beetle</name>
    <name type="synonym">Crioceris striolata</name>
    <dbReference type="NCBI Taxonomy" id="444603"/>
    <lineage>
        <taxon>Eukaryota</taxon>
        <taxon>Metazoa</taxon>
        <taxon>Ecdysozoa</taxon>
        <taxon>Arthropoda</taxon>
        <taxon>Hexapoda</taxon>
        <taxon>Insecta</taxon>
        <taxon>Pterygota</taxon>
        <taxon>Neoptera</taxon>
        <taxon>Endopterygota</taxon>
        <taxon>Coleoptera</taxon>
        <taxon>Polyphaga</taxon>
        <taxon>Cucujiformia</taxon>
        <taxon>Chrysomeloidea</taxon>
        <taxon>Chrysomelidae</taxon>
        <taxon>Galerucinae</taxon>
        <taxon>Alticini</taxon>
        <taxon>Phyllotreta</taxon>
    </lineage>
</organism>
<dbReference type="Proteomes" id="UP001153712">
    <property type="component" value="Chromosome 15"/>
</dbReference>
<dbReference type="NCBIfam" id="TIGR01986">
    <property type="entry name" value="glut_syn_euk"/>
    <property type="match status" value="1"/>
</dbReference>
<dbReference type="FunFam" id="3.40.50.1760:FF:000001">
    <property type="entry name" value="Glutathione synthetase"/>
    <property type="match status" value="1"/>
</dbReference>
<feature type="binding site" evidence="17">
    <location>
        <position position="385"/>
    </location>
    <ligand>
        <name>Mg(2+)</name>
        <dbReference type="ChEBI" id="CHEBI:18420"/>
    </ligand>
</feature>
<evidence type="ECO:0000256" key="7">
    <source>
        <dbReference type="ARBA" id="ARBA00022684"/>
    </source>
</evidence>
<comment type="cofactor">
    <cofactor evidence="15 17">
        <name>Mg(2+)</name>
        <dbReference type="ChEBI" id="CHEBI:18420"/>
    </cofactor>
    <text evidence="15 17">Binds 1 Mg(2+) ion per subunit.</text>
</comment>
<dbReference type="AlphaFoldDB" id="A0A9N9TH76"/>
<evidence type="ECO:0000256" key="3">
    <source>
        <dbReference type="ARBA" id="ARBA00011738"/>
    </source>
</evidence>
<evidence type="ECO:0000256" key="4">
    <source>
        <dbReference type="ARBA" id="ARBA00012214"/>
    </source>
</evidence>
<feature type="binding site" evidence="16">
    <location>
        <begin position="381"/>
        <end position="390"/>
    </location>
    <ligand>
        <name>ATP</name>
        <dbReference type="ChEBI" id="CHEBI:30616"/>
    </ligand>
</feature>
<comment type="catalytic activity">
    <reaction evidence="13">
        <text>gamma-L-glutamyl-(2S)-2-aminobutanoate + glycine + ATP = ophthalmate + ADP + phosphate + H(+)</text>
        <dbReference type="Rhea" id="RHEA:72075"/>
        <dbReference type="ChEBI" id="CHEBI:15378"/>
        <dbReference type="ChEBI" id="CHEBI:30616"/>
        <dbReference type="ChEBI" id="CHEBI:43474"/>
        <dbReference type="ChEBI" id="CHEBI:57305"/>
        <dbReference type="ChEBI" id="CHEBI:189406"/>
        <dbReference type="ChEBI" id="CHEBI:189750"/>
        <dbReference type="ChEBI" id="CHEBI:456216"/>
    </reaction>
    <physiologicalReaction direction="left-to-right" evidence="13">
        <dbReference type="Rhea" id="RHEA:72076"/>
    </physiologicalReaction>
</comment>
<dbReference type="FunFam" id="3.30.1490.50:FF:000001">
    <property type="entry name" value="Glutathione synthetase"/>
    <property type="match status" value="1"/>
</dbReference>
<feature type="domain" description="Glutathione synthase substrate-binding" evidence="18">
    <location>
        <begin position="220"/>
        <end position="320"/>
    </location>
</feature>
<dbReference type="OrthoDB" id="2020073at2759"/>
<evidence type="ECO:0000256" key="8">
    <source>
        <dbReference type="ARBA" id="ARBA00022723"/>
    </source>
</evidence>
<feature type="binding site" evidence="16">
    <location>
        <position position="469"/>
    </location>
    <ligand>
        <name>substrate</name>
    </ligand>
</feature>